<name>Q1Q1S0_KUEST</name>
<dbReference type="AlphaFoldDB" id="Q1Q1S0"/>
<evidence type="ECO:0000313" key="3">
    <source>
        <dbReference type="Proteomes" id="UP000501926"/>
    </source>
</evidence>
<proteinExistence type="predicted"/>
<sequence>MGAFPIFCKKESRWRIFYLNVCKFMKRAFKIIHYNVNPPLTPPRGEYLESLLGRG</sequence>
<organism evidence="1">
    <name type="scientific">Kuenenia stuttgartiensis</name>
    <dbReference type="NCBI Taxonomy" id="174633"/>
    <lineage>
        <taxon>Bacteria</taxon>
        <taxon>Pseudomonadati</taxon>
        <taxon>Planctomycetota</taxon>
        <taxon>Candidatus Brocadiia</taxon>
        <taxon>Candidatus Brocadiales</taxon>
        <taxon>Candidatus Brocadiaceae</taxon>
        <taxon>Candidatus Kuenenia</taxon>
    </lineage>
</organism>
<dbReference type="EMBL" id="CP049055">
    <property type="protein sequence ID" value="QII10987.1"/>
    <property type="molecule type" value="Genomic_DNA"/>
</dbReference>
<evidence type="ECO:0000313" key="1">
    <source>
        <dbReference type="EMBL" id="CAJ73965.1"/>
    </source>
</evidence>
<dbReference type="EMBL" id="CT573071">
    <property type="protein sequence ID" value="CAJ73965.1"/>
    <property type="molecule type" value="Genomic_DNA"/>
</dbReference>
<gene>
    <name evidence="2" type="ORF">KsCSTR_16090</name>
    <name evidence="1" type="ORF">kuste3206</name>
</gene>
<reference evidence="1" key="2">
    <citation type="submission" date="2006-01" db="EMBL/GenBank/DDBJ databases">
        <authorList>
            <person name="Genoscope"/>
        </authorList>
    </citation>
    <scope>NUCLEOTIDE SEQUENCE</scope>
</reference>
<evidence type="ECO:0000313" key="2">
    <source>
        <dbReference type="EMBL" id="QII10987.1"/>
    </source>
</evidence>
<dbReference type="Proteomes" id="UP000501926">
    <property type="component" value="Chromosome"/>
</dbReference>
<accession>Q1Q1S0</accession>
<protein>
    <submittedName>
        <fullName evidence="1">Uncharacterized protein</fullName>
    </submittedName>
</protein>
<reference evidence="1" key="1">
    <citation type="journal article" date="2006" name="Nature">
        <title>Deciphering the evolution and metabolism of an anammox bacterium from a community genome.</title>
        <authorList>
            <person name="Strous M."/>
            <person name="Pelletier E."/>
            <person name="Mangenot S."/>
            <person name="Rattei T."/>
            <person name="Lehner A."/>
            <person name="Taylor M.W."/>
            <person name="Horn M."/>
            <person name="Daims H."/>
            <person name="Bartol-Mavel D."/>
            <person name="Wincker P."/>
            <person name="Barbe V."/>
            <person name="Fonknechten N."/>
            <person name="Vallenet D."/>
            <person name="Segurens B."/>
            <person name="Schenowitz-Truong C."/>
            <person name="Medigue C."/>
            <person name="Collingro A."/>
            <person name="Snel B."/>
            <person name="Dutilh B.E."/>
            <person name="OpDenCamp H.J.M."/>
            <person name="vanDerDrift C."/>
            <person name="Cirpus I."/>
            <person name="vanDePas-Schoonen K.T."/>
            <person name="Harhangi H.R."/>
            <person name="vanNiftrik L."/>
            <person name="Schmid M."/>
            <person name="Keltjens J."/>
            <person name="vanDeVossenberg J."/>
            <person name="Kartal B."/>
            <person name="Meier H."/>
            <person name="Frishman D."/>
            <person name="Huynen M.A."/>
            <person name="Mewes H."/>
            <person name="Weissenbach J."/>
            <person name="Jetten M.S.M."/>
            <person name="Wagner M."/>
            <person name="LePaslier D."/>
        </authorList>
    </citation>
    <scope>NUCLEOTIDE SEQUENCE</scope>
</reference>
<reference evidence="2 3" key="3">
    <citation type="submission" date="2020-02" db="EMBL/GenBank/DDBJ databases">
        <title>Newly sequenced genome of strain CSTR1 showed variability in Candidatus Kuenenia stuttgartiensis genomes.</title>
        <authorList>
            <person name="Ding C."/>
            <person name="Adrian L."/>
        </authorList>
    </citation>
    <scope>NUCLEOTIDE SEQUENCE [LARGE SCALE GENOMIC DNA]</scope>
    <source>
        <strain evidence="2 3">CSTR1</strain>
    </source>
</reference>